<gene>
    <name evidence="6" type="ORF">D9V37_14090</name>
</gene>
<keyword evidence="3" id="KW-0238">DNA-binding</keyword>
<feature type="domain" description="HTH merR-type" evidence="5">
    <location>
        <begin position="25"/>
        <end position="94"/>
    </location>
</feature>
<accession>A0A3L8NZB0</accession>
<evidence type="ECO:0000313" key="6">
    <source>
        <dbReference type="EMBL" id="RLV48505.1"/>
    </source>
</evidence>
<dbReference type="SUPFAM" id="SSF46955">
    <property type="entry name" value="Putative DNA-binding domain"/>
    <property type="match status" value="1"/>
</dbReference>
<reference evidence="6 7" key="1">
    <citation type="submission" date="2018-10" db="EMBL/GenBank/DDBJ databases">
        <title>Marmoricola sp. 4Q3S-7 whole genome shotgun sequence.</title>
        <authorList>
            <person name="Li F."/>
        </authorList>
    </citation>
    <scope>NUCLEOTIDE SEQUENCE [LARGE SCALE GENOMIC DNA]</scope>
    <source>
        <strain evidence="6 7">4Q3S-7</strain>
    </source>
</reference>
<protein>
    <submittedName>
        <fullName evidence="6">MerR family transcriptional regulator</fullName>
    </submittedName>
</protein>
<dbReference type="Gene3D" id="1.10.1660.10">
    <property type="match status" value="1"/>
</dbReference>
<dbReference type="InterPro" id="IPR000551">
    <property type="entry name" value="MerR-type_HTH_dom"/>
</dbReference>
<dbReference type="PANTHER" id="PTHR30204:SF69">
    <property type="entry name" value="MERR-FAMILY TRANSCRIPTIONAL REGULATOR"/>
    <property type="match status" value="1"/>
</dbReference>
<comment type="caution">
    <text evidence="6">The sequence shown here is derived from an EMBL/GenBank/DDBJ whole genome shotgun (WGS) entry which is preliminary data.</text>
</comment>
<dbReference type="InterPro" id="IPR009061">
    <property type="entry name" value="DNA-bd_dom_put_sf"/>
</dbReference>
<dbReference type="EMBL" id="RDBE01000009">
    <property type="protein sequence ID" value="RLV48505.1"/>
    <property type="molecule type" value="Genomic_DNA"/>
</dbReference>
<dbReference type="InterPro" id="IPR047057">
    <property type="entry name" value="MerR_fam"/>
</dbReference>
<name>A0A3L8NZB0_9ACTN</name>
<organism evidence="6 7">
    <name type="scientific">Nocardioides mangrovicus</name>
    <dbReference type="NCBI Taxonomy" id="2478913"/>
    <lineage>
        <taxon>Bacteria</taxon>
        <taxon>Bacillati</taxon>
        <taxon>Actinomycetota</taxon>
        <taxon>Actinomycetes</taxon>
        <taxon>Propionibacteriales</taxon>
        <taxon>Nocardioidaceae</taxon>
        <taxon>Nocardioides</taxon>
    </lineage>
</organism>
<evidence type="ECO:0000256" key="3">
    <source>
        <dbReference type="ARBA" id="ARBA00023125"/>
    </source>
</evidence>
<evidence type="ECO:0000256" key="4">
    <source>
        <dbReference type="ARBA" id="ARBA00023163"/>
    </source>
</evidence>
<evidence type="ECO:0000259" key="5">
    <source>
        <dbReference type="PROSITE" id="PS50937"/>
    </source>
</evidence>
<keyword evidence="7" id="KW-1185">Reference proteome</keyword>
<evidence type="ECO:0000256" key="1">
    <source>
        <dbReference type="ARBA" id="ARBA00022491"/>
    </source>
</evidence>
<keyword evidence="1" id="KW-0678">Repressor</keyword>
<dbReference type="PROSITE" id="PS50937">
    <property type="entry name" value="HTH_MERR_2"/>
    <property type="match status" value="1"/>
</dbReference>
<sequence length="289" mass="31615">MLSKNYHGVSIPEEVVMATPASPGGLSIGDLEARTGVGAATVRSWEQRFGFPVPARSVGGQRRYTEGHVEQVRRLLAERERGLGLAAAIEVVTRQAGGDRTLFAELRAAHPQLDVMTVGLRVMRDLAWAIEDECLARASRPVLWGCFQNVASYERSGRRWRELARRARRAVVLADFEETSSRPSPERVALPGDSPLLEEWGVVCEAEEISVVLIGWERPRRDGSDRRTFEALVSVDPPVVRDAAARYARAAEAGGLRGAEPSAPTPLVSAAGSLSSMSLLRRFAVYTDR</sequence>
<dbReference type="InterPro" id="IPR019278">
    <property type="entry name" value="DICT_dom"/>
</dbReference>
<keyword evidence="4" id="KW-0804">Transcription</keyword>
<dbReference type="GO" id="GO:0003677">
    <property type="term" value="F:DNA binding"/>
    <property type="evidence" value="ECO:0007669"/>
    <property type="project" value="UniProtKB-KW"/>
</dbReference>
<keyword evidence="2" id="KW-0805">Transcription regulation</keyword>
<dbReference type="SMART" id="SM00422">
    <property type="entry name" value="HTH_MERR"/>
    <property type="match status" value="1"/>
</dbReference>
<dbReference type="Proteomes" id="UP000281708">
    <property type="component" value="Unassembled WGS sequence"/>
</dbReference>
<dbReference type="GO" id="GO:0003700">
    <property type="term" value="F:DNA-binding transcription factor activity"/>
    <property type="evidence" value="ECO:0007669"/>
    <property type="project" value="InterPro"/>
</dbReference>
<dbReference type="AlphaFoldDB" id="A0A3L8NZB0"/>
<evidence type="ECO:0000313" key="7">
    <source>
        <dbReference type="Proteomes" id="UP000281708"/>
    </source>
</evidence>
<dbReference type="Pfam" id="PF10069">
    <property type="entry name" value="DICT"/>
    <property type="match status" value="1"/>
</dbReference>
<proteinExistence type="predicted"/>
<dbReference type="PANTHER" id="PTHR30204">
    <property type="entry name" value="REDOX-CYCLING DRUG-SENSING TRANSCRIPTIONAL ACTIVATOR SOXR"/>
    <property type="match status" value="1"/>
</dbReference>
<dbReference type="Pfam" id="PF13411">
    <property type="entry name" value="MerR_1"/>
    <property type="match status" value="1"/>
</dbReference>
<evidence type="ECO:0000256" key="2">
    <source>
        <dbReference type="ARBA" id="ARBA00023015"/>
    </source>
</evidence>